<protein>
    <submittedName>
        <fullName evidence="16">Cytochrome P450 18a1</fullName>
    </submittedName>
</protein>
<comment type="subcellular location">
    <subcellularLocation>
        <location evidence="4">Endoplasmic reticulum membrane</location>
        <topology evidence="4">Peripheral membrane protein</topology>
    </subcellularLocation>
    <subcellularLocation>
        <location evidence="3">Microsome membrane</location>
        <topology evidence="3">Peripheral membrane protein</topology>
    </subcellularLocation>
</comment>
<evidence type="ECO:0000256" key="5">
    <source>
        <dbReference type="ARBA" id="ARBA00010617"/>
    </source>
</evidence>
<dbReference type="GO" id="GO:0005789">
    <property type="term" value="C:endoplasmic reticulum membrane"/>
    <property type="evidence" value="ECO:0007669"/>
    <property type="project" value="UniProtKB-SubCell"/>
</dbReference>
<name>A0A2L2Y4F3_PARTP</name>
<dbReference type="GO" id="GO:0006082">
    <property type="term" value="P:organic acid metabolic process"/>
    <property type="evidence" value="ECO:0007669"/>
    <property type="project" value="TreeGrafter"/>
</dbReference>
<evidence type="ECO:0000256" key="6">
    <source>
        <dbReference type="ARBA" id="ARBA00022617"/>
    </source>
</evidence>
<dbReference type="Gene3D" id="1.10.630.10">
    <property type="entry name" value="Cytochrome P450"/>
    <property type="match status" value="1"/>
</dbReference>
<dbReference type="AlphaFoldDB" id="A0A2L2Y4F3"/>
<sequence length="488" mass="55922">MDIISLVFAALIIFLTLAWLTRKKSDKKSLPGPTGLPFVGYLPFLTKKPYIKLQELAKKYGPVYKIRLGSVDILVLCDFNIIKEAFAEDAFMGRPADGPFELSDETIRTGAFLGLGWKEQRRFSLHALRDLGFGKTRMEAQLKEEIVEMLERIEEQRSEPIKISDILASSVSNNIASLLYGSRMKYDDPRRKNLDKLIGNVGLLAGAVGWQMFFPWARAIMTYLQIGDNGKLSRALEGIKEFSRKEMEEHEKTLDPNNIRDFMDRYIIEVKKREGQNTGFHREVLLDLARGFFGAGSTTIRVSVDWMCLVMAGFPEVQKKIQMEIDDVIGRDRFPTYKDHLQMPYTEAAICELMRWKTIIPLNLMRSTLEDTELKGYFIPKDMHVLAVLYVPDHDETLWGKDVHDYKPERFLSKDGKKLIKPEYFIPFSTGKRSCPGKPLAEVELFLYFTAILQKYKISMPPGKKPDFDGILGIGLEPKKQGLKIEPR</sequence>
<keyword evidence="8" id="KW-0256">Endoplasmic reticulum</keyword>
<dbReference type="PANTHER" id="PTHR24300">
    <property type="entry name" value="CYTOCHROME P450 508A4-RELATED"/>
    <property type="match status" value="1"/>
</dbReference>
<dbReference type="Pfam" id="PF00067">
    <property type="entry name" value="p450"/>
    <property type="match status" value="1"/>
</dbReference>
<keyword evidence="10 15" id="KW-0560">Oxidoreductase</keyword>
<dbReference type="GO" id="GO:0016712">
    <property type="term" value="F:oxidoreductase activity, acting on paired donors, with incorporation or reduction of molecular oxygen, reduced flavin or flavoprotein as one donor, and incorporation of one atom of oxygen"/>
    <property type="evidence" value="ECO:0007669"/>
    <property type="project" value="TreeGrafter"/>
</dbReference>
<dbReference type="PROSITE" id="PS00086">
    <property type="entry name" value="CYTOCHROME_P450"/>
    <property type="match status" value="1"/>
</dbReference>
<evidence type="ECO:0000256" key="2">
    <source>
        <dbReference type="ARBA" id="ARBA00003690"/>
    </source>
</evidence>
<dbReference type="PRINTS" id="PR00463">
    <property type="entry name" value="EP450I"/>
</dbReference>
<evidence type="ECO:0000313" key="16">
    <source>
        <dbReference type="EMBL" id="LAA02005.1"/>
    </source>
</evidence>
<evidence type="ECO:0000256" key="12">
    <source>
        <dbReference type="ARBA" id="ARBA00023033"/>
    </source>
</evidence>
<dbReference type="GO" id="GO:0005506">
    <property type="term" value="F:iron ion binding"/>
    <property type="evidence" value="ECO:0007669"/>
    <property type="project" value="InterPro"/>
</dbReference>
<keyword evidence="9" id="KW-0492">Microsome</keyword>
<dbReference type="InterPro" id="IPR001128">
    <property type="entry name" value="Cyt_P450"/>
</dbReference>
<reference evidence="16" key="1">
    <citation type="journal article" date="2016" name="Mol. Ecol. Resour.">
        <title>Evaluation of the impact of RNA preservation methods of spiders for de novo transcriptome assembly.</title>
        <authorList>
            <person name="Kono N."/>
            <person name="Nakamura H."/>
            <person name="Ito Y."/>
            <person name="Tomita M."/>
            <person name="Arakawa K."/>
        </authorList>
    </citation>
    <scope>NUCLEOTIDE SEQUENCE</scope>
    <source>
        <tissue evidence="16">Whole body</tissue>
    </source>
</reference>
<evidence type="ECO:0000256" key="10">
    <source>
        <dbReference type="ARBA" id="ARBA00023002"/>
    </source>
</evidence>
<comment type="similarity">
    <text evidence="5 15">Belongs to the cytochrome P450 family.</text>
</comment>
<feature type="binding site" description="axial binding residue" evidence="14">
    <location>
        <position position="435"/>
    </location>
    <ligand>
        <name>heme</name>
        <dbReference type="ChEBI" id="CHEBI:30413"/>
    </ligand>
    <ligandPart>
        <name>Fe</name>
        <dbReference type="ChEBI" id="CHEBI:18248"/>
    </ligandPart>
</feature>
<evidence type="ECO:0000256" key="1">
    <source>
        <dbReference type="ARBA" id="ARBA00001971"/>
    </source>
</evidence>
<dbReference type="InterPro" id="IPR017972">
    <property type="entry name" value="Cyt_P450_CS"/>
</dbReference>
<comment type="function">
    <text evidence="2">May be involved in the metabolism of insect hormones and in the breakdown of synthetic insecticides.</text>
</comment>
<evidence type="ECO:0000256" key="14">
    <source>
        <dbReference type="PIRSR" id="PIRSR602401-1"/>
    </source>
</evidence>
<dbReference type="GO" id="GO:0020037">
    <property type="term" value="F:heme binding"/>
    <property type="evidence" value="ECO:0007669"/>
    <property type="project" value="InterPro"/>
</dbReference>
<dbReference type="PANTHER" id="PTHR24300:SF375">
    <property type="entry name" value="CYTOCHROME P450 FAMILY"/>
    <property type="match status" value="1"/>
</dbReference>
<dbReference type="InterPro" id="IPR036396">
    <property type="entry name" value="Cyt_P450_sf"/>
</dbReference>
<evidence type="ECO:0000256" key="15">
    <source>
        <dbReference type="RuleBase" id="RU000461"/>
    </source>
</evidence>
<dbReference type="SUPFAM" id="SSF48264">
    <property type="entry name" value="Cytochrome P450"/>
    <property type="match status" value="1"/>
</dbReference>
<evidence type="ECO:0000256" key="7">
    <source>
        <dbReference type="ARBA" id="ARBA00022723"/>
    </source>
</evidence>
<evidence type="ECO:0000256" key="3">
    <source>
        <dbReference type="ARBA" id="ARBA00004174"/>
    </source>
</evidence>
<evidence type="ECO:0000256" key="9">
    <source>
        <dbReference type="ARBA" id="ARBA00022848"/>
    </source>
</evidence>
<dbReference type="InterPro" id="IPR002401">
    <property type="entry name" value="Cyt_P450_E_grp-I"/>
</dbReference>
<dbReference type="InterPro" id="IPR050182">
    <property type="entry name" value="Cytochrome_P450_fam2"/>
</dbReference>
<keyword evidence="11 14" id="KW-0408">Iron</keyword>
<keyword evidence="7 14" id="KW-0479">Metal-binding</keyword>
<comment type="cofactor">
    <cofactor evidence="1 14">
        <name>heme</name>
        <dbReference type="ChEBI" id="CHEBI:30413"/>
    </cofactor>
</comment>
<proteinExistence type="evidence at transcript level"/>
<evidence type="ECO:0000256" key="13">
    <source>
        <dbReference type="ARBA" id="ARBA00023136"/>
    </source>
</evidence>
<keyword evidence="13" id="KW-0472">Membrane</keyword>
<evidence type="ECO:0000256" key="8">
    <source>
        <dbReference type="ARBA" id="ARBA00022824"/>
    </source>
</evidence>
<dbReference type="OrthoDB" id="6507093at2759"/>
<organism evidence="16">
    <name type="scientific">Parasteatoda tepidariorum</name>
    <name type="common">Common house spider</name>
    <name type="synonym">Achaearanea tepidariorum</name>
    <dbReference type="NCBI Taxonomy" id="114398"/>
    <lineage>
        <taxon>Eukaryota</taxon>
        <taxon>Metazoa</taxon>
        <taxon>Ecdysozoa</taxon>
        <taxon>Arthropoda</taxon>
        <taxon>Chelicerata</taxon>
        <taxon>Arachnida</taxon>
        <taxon>Araneae</taxon>
        <taxon>Araneomorphae</taxon>
        <taxon>Entelegynae</taxon>
        <taxon>Araneoidea</taxon>
        <taxon>Theridiidae</taxon>
        <taxon>Parasteatoda</taxon>
    </lineage>
</organism>
<keyword evidence="6 14" id="KW-0349">Heme</keyword>
<dbReference type="FunFam" id="1.10.630.10:FF:000238">
    <property type="entry name" value="Cytochrome P450 2A6"/>
    <property type="match status" value="1"/>
</dbReference>
<evidence type="ECO:0000256" key="4">
    <source>
        <dbReference type="ARBA" id="ARBA00004406"/>
    </source>
</evidence>
<dbReference type="EMBL" id="IAAA01002752">
    <property type="protein sequence ID" value="LAA02005.1"/>
    <property type="molecule type" value="mRNA"/>
</dbReference>
<keyword evidence="12 15" id="KW-0503">Monooxygenase</keyword>
<dbReference type="GO" id="GO:0006805">
    <property type="term" value="P:xenobiotic metabolic process"/>
    <property type="evidence" value="ECO:0007669"/>
    <property type="project" value="TreeGrafter"/>
</dbReference>
<accession>A0A2L2Y4F3</accession>
<evidence type="ECO:0000256" key="11">
    <source>
        <dbReference type="ARBA" id="ARBA00023004"/>
    </source>
</evidence>
<dbReference type="PRINTS" id="PR00385">
    <property type="entry name" value="P450"/>
</dbReference>